<dbReference type="CDD" id="cd06127">
    <property type="entry name" value="DEDDh"/>
    <property type="match status" value="1"/>
</dbReference>
<proteinExistence type="predicted"/>
<dbReference type="InterPro" id="IPR036397">
    <property type="entry name" value="RNaseH_sf"/>
</dbReference>
<dbReference type="NCBIfam" id="NF006615">
    <property type="entry name" value="PRK09182.1"/>
    <property type="match status" value="1"/>
</dbReference>
<gene>
    <name evidence="4" type="ORF">DI556_13190</name>
</gene>
<dbReference type="AlphaFoldDB" id="A0A2W5PVG1"/>
<dbReference type="EMBL" id="QFPW01000010">
    <property type="protein sequence ID" value="PZQ48767.1"/>
    <property type="molecule type" value="Genomic_DNA"/>
</dbReference>
<dbReference type="InterPro" id="IPR013520">
    <property type="entry name" value="Ribonucl_H"/>
</dbReference>
<feature type="domain" description="Exonuclease" evidence="3">
    <location>
        <begin position="44"/>
        <end position="206"/>
    </location>
</feature>
<evidence type="ECO:0000256" key="2">
    <source>
        <dbReference type="ARBA" id="ARBA00026073"/>
    </source>
</evidence>
<dbReference type="SUPFAM" id="SSF53098">
    <property type="entry name" value="Ribonuclease H-like"/>
    <property type="match status" value="1"/>
</dbReference>
<organism evidence="4 5">
    <name type="scientific">Rhodovulum sulfidophilum</name>
    <name type="common">Rhodobacter sulfidophilus</name>
    <dbReference type="NCBI Taxonomy" id="35806"/>
    <lineage>
        <taxon>Bacteria</taxon>
        <taxon>Pseudomonadati</taxon>
        <taxon>Pseudomonadota</taxon>
        <taxon>Alphaproteobacteria</taxon>
        <taxon>Rhodobacterales</taxon>
        <taxon>Paracoccaceae</taxon>
        <taxon>Rhodovulum</taxon>
    </lineage>
</organism>
<protein>
    <submittedName>
        <fullName evidence="4">DNA polymerase III subunit epsilon</fullName>
    </submittedName>
</protein>
<reference evidence="4 5" key="1">
    <citation type="submission" date="2017-08" db="EMBL/GenBank/DDBJ databases">
        <title>Infants hospitalized years apart are colonized by the same room-sourced microbial strains.</title>
        <authorList>
            <person name="Brooks B."/>
            <person name="Olm M.R."/>
            <person name="Firek B.A."/>
            <person name="Baker R."/>
            <person name="Thomas B.C."/>
            <person name="Morowitz M.J."/>
            <person name="Banfield J.F."/>
        </authorList>
    </citation>
    <scope>NUCLEOTIDE SEQUENCE [LARGE SCALE GENOMIC DNA]</scope>
    <source>
        <strain evidence="4">S2_005_002_R2_34</strain>
    </source>
</reference>
<dbReference type="PANTHER" id="PTHR30231">
    <property type="entry name" value="DNA POLYMERASE III SUBUNIT EPSILON"/>
    <property type="match status" value="1"/>
</dbReference>
<dbReference type="Gene3D" id="3.30.420.10">
    <property type="entry name" value="Ribonuclease H-like superfamily/Ribonuclease H"/>
    <property type="match status" value="1"/>
</dbReference>
<evidence type="ECO:0000313" key="5">
    <source>
        <dbReference type="Proteomes" id="UP000249185"/>
    </source>
</evidence>
<dbReference type="GO" id="GO:0045004">
    <property type="term" value="P:DNA replication proofreading"/>
    <property type="evidence" value="ECO:0007669"/>
    <property type="project" value="TreeGrafter"/>
</dbReference>
<dbReference type="FunFam" id="3.30.420.10:FF:000045">
    <property type="entry name" value="3'-5' exonuclease DinG"/>
    <property type="match status" value="1"/>
</dbReference>
<dbReference type="Pfam" id="PF00929">
    <property type="entry name" value="RNase_T"/>
    <property type="match status" value="1"/>
</dbReference>
<comment type="subunit">
    <text evidence="2">DNA polymerase III contains a core (composed of alpha, epsilon and theta chains) that associates with a tau subunit. This core dimerizes to form the POLIII' complex. PolIII' associates with the gamma complex (composed of gamma, delta, delta', psi and chi chains) and with the beta chain to form the complete DNA polymerase III complex.</text>
</comment>
<dbReference type="GO" id="GO:0005829">
    <property type="term" value="C:cytosol"/>
    <property type="evidence" value="ECO:0007669"/>
    <property type="project" value="TreeGrafter"/>
</dbReference>
<dbReference type="InterPro" id="IPR012337">
    <property type="entry name" value="RNaseH-like_sf"/>
</dbReference>
<name>A0A2W5PVG1_RHOSU</name>
<comment type="caution">
    <text evidence="4">The sequence shown here is derived from an EMBL/GenBank/DDBJ whole genome shotgun (WGS) entry which is preliminary data.</text>
</comment>
<evidence type="ECO:0000313" key="4">
    <source>
        <dbReference type="EMBL" id="PZQ48767.1"/>
    </source>
</evidence>
<dbReference type="PANTHER" id="PTHR30231:SF37">
    <property type="entry name" value="EXODEOXYRIBONUCLEASE 10"/>
    <property type="match status" value="1"/>
</dbReference>
<dbReference type="Proteomes" id="UP000249185">
    <property type="component" value="Unassembled WGS sequence"/>
</dbReference>
<evidence type="ECO:0000256" key="1">
    <source>
        <dbReference type="ARBA" id="ARBA00025483"/>
    </source>
</evidence>
<dbReference type="GO" id="GO:0003676">
    <property type="term" value="F:nucleic acid binding"/>
    <property type="evidence" value="ECO:0007669"/>
    <property type="project" value="InterPro"/>
</dbReference>
<accession>A0A2W5PVG1</accession>
<sequence>MDAMDDLEALAARLEATGDYRILRRLKPFDNRPVADGEPTRLGLIVDVETTGLDTATAEIIELAMLPFRYTEDRIVAALPSLSRFNQPAAPIPDEVSRLTGITDDMVAGHSVDVAEIAAFVAPADLVIAHNAAFDRRVLERYCPEVAEKPWACSLEELRWKDAGFASARLGAIAAELGFFFDAHRAIDDCAALLEILARPMRGDPDGRGALSLLREAARRPTARLLAACTPFESKDQLKARGYRWEPGEAGRPKGWFRDLPVEEEGAERAWLDAAVYPGAPDIHRYELTAWTRFSEREWLTSS</sequence>
<comment type="function">
    <text evidence="1">DNA polymerase III is a complex, multichain enzyme responsible for most of the replicative synthesis in bacteria. The epsilon subunit contain the editing function and is a proofreading 3'-5' exonuclease.</text>
</comment>
<evidence type="ECO:0000259" key="3">
    <source>
        <dbReference type="SMART" id="SM00479"/>
    </source>
</evidence>
<dbReference type="GO" id="GO:0008408">
    <property type="term" value="F:3'-5' exonuclease activity"/>
    <property type="evidence" value="ECO:0007669"/>
    <property type="project" value="TreeGrafter"/>
</dbReference>
<dbReference type="SMART" id="SM00479">
    <property type="entry name" value="EXOIII"/>
    <property type="match status" value="1"/>
</dbReference>